<evidence type="ECO:0000256" key="6">
    <source>
        <dbReference type="ARBA" id="ARBA00023316"/>
    </source>
</evidence>
<evidence type="ECO:0000256" key="7">
    <source>
        <dbReference type="SAM" id="Phobius"/>
    </source>
</evidence>
<dbReference type="EMBL" id="MGJL01000039">
    <property type="protein sequence ID" value="OGN06370.1"/>
    <property type="molecule type" value="Genomic_DNA"/>
</dbReference>
<dbReference type="PANTHER" id="PTHR30518:SF2">
    <property type="entry name" value="ENDOLYTIC MUREIN TRANSGLYCOSYLASE"/>
    <property type="match status" value="1"/>
</dbReference>
<protein>
    <submittedName>
        <fullName evidence="8">Uncharacterized protein</fullName>
    </submittedName>
</protein>
<reference evidence="8 9" key="1">
    <citation type="journal article" date="2016" name="Nat. Commun.">
        <title>Thousands of microbial genomes shed light on interconnected biogeochemical processes in an aquifer system.</title>
        <authorList>
            <person name="Anantharaman K."/>
            <person name="Brown C.T."/>
            <person name="Hug L.A."/>
            <person name="Sharon I."/>
            <person name="Castelle C.J."/>
            <person name="Probst A.J."/>
            <person name="Thomas B.C."/>
            <person name="Singh A."/>
            <person name="Wilkins M.J."/>
            <person name="Karaoz U."/>
            <person name="Brodie E.L."/>
            <person name="Williams K.H."/>
            <person name="Hubbard S.S."/>
            <person name="Banfield J.F."/>
        </authorList>
    </citation>
    <scope>NUCLEOTIDE SEQUENCE [LARGE SCALE GENOMIC DNA]</scope>
</reference>
<dbReference type="Proteomes" id="UP000178023">
    <property type="component" value="Unassembled WGS sequence"/>
</dbReference>
<dbReference type="AlphaFoldDB" id="A0A1F8F1A9"/>
<dbReference type="Gene3D" id="3.30.1490.480">
    <property type="entry name" value="Endolytic murein transglycosylase"/>
    <property type="match status" value="1"/>
</dbReference>
<keyword evidence="3 7" id="KW-1133">Transmembrane helix</keyword>
<comment type="caution">
    <text evidence="8">The sequence shown here is derived from an EMBL/GenBank/DDBJ whole genome shotgun (WGS) entry which is preliminary data.</text>
</comment>
<sequence length="208" mass="23690">MFVFAKMSIFVKSSKSFWIFSGILTAAAMALFLYLIAPPYGAPANAEVEIESGSGLYQIAGELRDDRIIRSKTLFIAYIVLIGRKNDLKAGRYLIDRYWMPRVVAVLSKGVSALNDIVVTVPEGFNVWEIDKKLAERELIREGDFARKYYKKEGYLFPDTYRVSQPSSRAQVEGKSTFVPSSGRGKVKSLWRSWRGKWGRILTRKLTR</sequence>
<organism evidence="8 9">
    <name type="scientific">Candidatus Yanofskybacteria bacterium RIFCSPHIGHO2_01_FULL_45_42</name>
    <dbReference type="NCBI Taxonomy" id="1802671"/>
    <lineage>
        <taxon>Bacteria</taxon>
        <taxon>Candidatus Yanofskyibacteriota</taxon>
    </lineage>
</organism>
<evidence type="ECO:0000313" key="9">
    <source>
        <dbReference type="Proteomes" id="UP000178023"/>
    </source>
</evidence>
<keyword evidence="4 7" id="KW-0472">Membrane</keyword>
<dbReference type="GO" id="GO:0071555">
    <property type="term" value="P:cell wall organization"/>
    <property type="evidence" value="ECO:0007669"/>
    <property type="project" value="UniProtKB-KW"/>
</dbReference>
<dbReference type="Pfam" id="PF02618">
    <property type="entry name" value="YceG"/>
    <property type="match status" value="1"/>
</dbReference>
<keyword evidence="1" id="KW-1003">Cell membrane</keyword>
<evidence type="ECO:0000313" key="8">
    <source>
        <dbReference type="EMBL" id="OGN06370.1"/>
    </source>
</evidence>
<dbReference type="PANTHER" id="PTHR30518">
    <property type="entry name" value="ENDOLYTIC MUREIN TRANSGLYCOSYLASE"/>
    <property type="match status" value="1"/>
</dbReference>
<dbReference type="InterPro" id="IPR003770">
    <property type="entry name" value="MLTG-like"/>
</dbReference>
<keyword evidence="6" id="KW-0961">Cell wall biogenesis/degradation</keyword>
<accession>A0A1F8F1A9</accession>
<proteinExistence type="predicted"/>
<evidence type="ECO:0000256" key="2">
    <source>
        <dbReference type="ARBA" id="ARBA00022692"/>
    </source>
</evidence>
<name>A0A1F8F1A9_9BACT</name>
<gene>
    <name evidence="8" type="ORF">A2750_03885</name>
</gene>
<evidence type="ECO:0000256" key="1">
    <source>
        <dbReference type="ARBA" id="ARBA00022475"/>
    </source>
</evidence>
<keyword evidence="5" id="KW-0456">Lyase</keyword>
<evidence type="ECO:0000256" key="5">
    <source>
        <dbReference type="ARBA" id="ARBA00023239"/>
    </source>
</evidence>
<evidence type="ECO:0000256" key="3">
    <source>
        <dbReference type="ARBA" id="ARBA00022989"/>
    </source>
</evidence>
<feature type="transmembrane region" description="Helical" evidence="7">
    <location>
        <begin position="16"/>
        <end position="37"/>
    </location>
</feature>
<evidence type="ECO:0000256" key="4">
    <source>
        <dbReference type="ARBA" id="ARBA00023136"/>
    </source>
</evidence>
<keyword evidence="2 7" id="KW-0812">Transmembrane</keyword>
<dbReference type="GO" id="GO:0016829">
    <property type="term" value="F:lyase activity"/>
    <property type="evidence" value="ECO:0007669"/>
    <property type="project" value="UniProtKB-KW"/>
</dbReference>